<keyword evidence="3" id="KW-1185">Reference proteome</keyword>
<evidence type="ECO:0000313" key="2">
    <source>
        <dbReference type="EMBL" id="KAK4139366.1"/>
    </source>
</evidence>
<dbReference type="AlphaFoldDB" id="A0AAN6UWY3"/>
<organism evidence="2 3">
    <name type="scientific">Dichotomopilus funicola</name>
    <dbReference type="NCBI Taxonomy" id="1934379"/>
    <lineage>
        <taxon>Eukaryota</taxon>
        <taxon>Fungi</taxon>
        <taxon>Dikarya</taxon>
        <taxon>Ascomycota</taxon>
        <taxon>Pezizomycotina</taxon>
        <taxon>Sordariomycetes</taxon>
        <taxon>Sordariomycetidae</taxon>
        <taxon>Sordariales</taxon>
        <taxon>Chaetomiaceae</taxon>
        <taxon>Dichotomopilus</taxon>
    </lineage>
</organism>
<dbReference type="RefSeq" id="XP_062632737.1">
    <property type="nucleotide sequence ID" value="XM_062778666.1"/>
</dbReference>
<comment type="caution">
    <text evidence="2">The sequence shown here is derived from an EMBL/GenBank/DDBJ whole genome shotgun (WGS) entry which is preliminary data.</text>
</comment>
<feature type="region of interest" description="Disordered" evidence="1">
    <location>
        <begin position="146"/>
        <end position="169"/>
    </location>
</feature>
<evidence type="ECO:0000313" key="3">
    <source>
        <dbReference type="Proteomes" id="UP001302676"/>
    </source>
</evidence>
<sequence length="319" mass="34847">MASYQETTANTQPMPTILFSDLTPPYSDQAWGFPSAAAQPPPTALNTPTRCSCLGELLQLAQQLEDDEFHVTSLPLDEVLHLKKGLISQCTQSIDCTSCLDPMAVHTVRLMVCEHLTEIFEGVYGRILSAGAVSAVHYLRPGTHQPIRSSVSVPSPTPTPSPPCLSPPSPPLMVPYRQNSPSLKVYSSTQHAPPTPPQMYYPSSNTTNINTGAIAALNNPNTFLLSASFRERYSPEEQIHVIRVLLRLQARDFRALLARLVEVYSWMDEDMVGGAEKNGRRGQAPATGTGRQGRGARLVARVRGMGERLRRAEEGVTGE</sequence>
<reference evidence="2" key="1">
    <citation type="journal article" date="2023" name="Mol. Phylogenet. Evol.">
        <title>Genome-scale phylogeny and comparative genomics of the fungal order Sordariales.</title>
        <authorList>
            <person name="Hensen N."/>
            <person name="Bonometti L."/>
            <person name="Westerberg I."/>
            <person name="Brannstrom I.O."/>
            <person name="Guillou S."/>
            <person name="Cros-Aarteil S."/>
            <person name="Calhoun S."/>
            <person name="Haridas S."/>
            <person name="Kuo A."/>
            <person name="Mondo S."/>
            <person name="Pangilinan J."/>
            <person name="Riley R."/>
            <person name="LaButti K."/>
            <person name="Andreopoulos B."/>
            <person name="Lipzen A."/>
            <person name="Chen C."/>
            <person name="Yan M."/>
            <person name="Daum C."/>
            <person name="Ng V."/>
            <person name="Clum A."/>
            <person name="Steindorff A."/>
            <person name="Ohm R.A."/>
            <person name="Martin F."/>
            <person name="Silar P."/>
            <person name="Natvig D.O."/>
            <person name="Lalanne C."/>
            <person name="Gautier V."/>
            <person name="Ament-Velasquez S.L."/>
            <person name="Kruys A."/>
            <person name="Hutchinson M.I."/>
            <person name="Powell A.J."/>
            <person name="Barry K."/>
            <person name="Miller A.N."/>
            <person name="Grigoriev I.V."/>
            <person name="Debuchy R."/>
            <person name="Gladieux P."/>
            <person name="Hiltunen Thoren M."/>
            <person name="Johannesson H."/>
        </authorList>
    </citation>
    <scope>NUCLEOTIDE SEQUENCE</scope>
    <source>
        <strain evidence="2">CBS 141.50</strain>
    </source>
</reference>
<accession>A0AAN6UWY3</accession>
<evidence type="ECO:0000256" key="1">
    <source>
        <dbReference type="SAM" id="MobiDB-lite"/>
    </source>
</evidence>
<feature type="region of interest" description="Disordered" evidence="1">
    <location>
        <begin position="274"/>
        <end position="297"/>
    </location>
</feature>
<gene>
    <name evidence="2" type="ORF">C8A04DRAFT_15929</name>
</gene>
<dbReference type="EMBL" id="MU853667">
    <property type="protein sequence ID" value="KAK4139366.1"/>
    <property type="molecule type" value="Genomic_DNA"/>
</dbReference>
<reference evidence="2" key="2">
    <citation type="submission" date="2023-05" db="EMBL/GenBank/DDBJ databases">
        <authorList>
            <consortium name="Lawrence Berkeley National Laboratory"/>
            <person name="Steindorff A."/>
            <person name="Hensen N."/>
            <person name="Bonometti L."/>
            <person name="Westerberg I."/>
            <person name="Brannstrom I.O."/>
            <person name="Guillou S."/>
            <person name="Cros-Aarteil S."/>
            <person name="Calhoun S."/>
            <person name="Haridas S."/>
            <person name="Kuo A."/>
            <person name="Mondo S."/>
            <person name="Pangilinan J."/>
            <person name="Riley R."/>
            <person name="Labutti K."/>
            <person name="Andreopoulos B."/>
            <person name="Lipzen A."/>
            <person name="Chen C."/>
            <person name="Yanf M."/>
            <person name="Daum C."/>
            <person name="Ng V."/>
            <person name="Clum A."/>
            <person name="Ohm R."/>
            <person name="Martin F."/>
            <person name="Silar P."/>
            <person name="Natvig D."/>
            <person name="Lalanne C."/>
            <person name="Gautier V."/>
            <person name="Ament-Velasquez S.L."/>
            <person name="Kruys A."/>
            <person name="Hutchinson M.I."/>
            <person name="Powell A.J."/>
            <person name="Barry K."/>
            <person name="Miller A.N."/>
            <person name="Grigoriev I.V."/>
            <person name="Debuchy R."/>
            <person name="Gladieux P."/>
            <person name="Thoren M.H."/>
            <person name="Johannesson H."/>
        </authorList>
    </citation>
    <scope>NUCLEOTIDE SEQUENCE</scope>
    <source>
        <strain evidence="2">CBS 141.50</strain>
    </source>
</reference>
<dbReference type="GeneID" id="87815279"/>
<name>A0AAN6UWY3_9PEZI</name>
<feature type="compositionally biased region" description="Pro residues" evidence="1">
    <location>
        <begin position="155"/>
        <end position="169"/>
    </location>
</feature>
<proteinExistence type="predicted"/>
<protein>
    <submittedName>
        <fullName evidence="2">Uncharacterized protein</fullName>
    </submittedName>
</protein>
<dbReference type="Proteomes" id="UP001302676">
    <property type="component" value="Unassembled WGS sequence"/>
</dbReference>